<feature type="non-terminal residue" evidence="2">
    <location>
        <position position="78"/>
    </location>
</feature>
<gene>
    <name evidence="2" type="ORF">AVDCRST_MAG22-2361</name>
</gene>
<organism evidence="2">
    <name type="scientific">uncultured Rubrobacteraceae bacterium</name>
    <dbReference type="NCBI Taxonomy" id="349277"/>
    <lineage>
        <taxon>Bacteria</taxon>
        <taxon>Bacillati</taxon>
        <taxon>Actinomycetota</taxon>
        <taxon>Rubrobacteria</taxon>
        <taxon>Rubrobacterales</taxon>
        <taxon>Rubrobacteraceae</taxon>
        <taxon>environmental samples</taxon>
    </lineage>
</organism>
<feature type="region of interest" description="Disordered" evidence="1">
    <location>
        <begin position="1"/>
        <end position="63"/>
    </location>
</feature>
<evidence type="ECO:0000313" key="2">
    <source>
        <dbReference type="EMBL" id="CAA9418126.1"/>
    </source>
</evidence>
<protein>
    <submittedName>
        <fullName evidence="2">Phosphoribosylformylglycinamidine synthase, PurS subunit</fullName>
        <ecNumber evidence="2">6.3.5.3</ecNumber>
    </submittedName>
</protein>
<feature type="non-terminal residue" evidence="2">
    <location>
        <position position="1"/>
    </location>
</feature>
<proteinExistence type="predicted"/>
<reference evidence="2" key="1">
    <citation type="submission" date="2020-02" db="EMBL/GenBank/DDBJ databases">
        <authorList>
            <person name="Meier V. D."/>
        </authorList>
    </citation>
    <scope>NUCLEOTIDE SEQUENCE</scope>
    <source>
        <strain evidence="2">AVDCRST_MAG22</strain>
    </source>
</reference>
<dbReference type="EMBL" id="CADCUV010000101">
    <property type="protein sequence ID" value="CAA9418126.1"/>
    <property type="molecule type" value="Genomic_DNA"/>
</dbReference>
<keyword evidence="2" id="KW-0436">Ligase</keyword>
<dbReference type="EC" id="6.3.5.3" evidence="2"/>
<dbReference type="GO" id="GO:0004642">
    <property type="term" value="F:phosphoribosylformylglycinamidine synthase activity"/>
    <property type="evidence" value="ECO:0007669"/>
    <property type="project" value="UniProtKB-EC"/>
</dbReference>
<feature type="compositionally biased region" description="Basic and acidic residues" evidence="1">
    <location>
        <begin position="35"/>
        <end position="54"/>
    </location>
</feature>
<sequence>ARYLEDPGPGPSQGGHPRPSRGGGAWGPARARVRWGKDRSHRASDRDGGRERGRGGRHVPPAALQSYYRGVRVGGGLV</sequence>
<accession>A0A6J4PLS8</accession>
<evidence type="ECO:0000256" key="1">
    <source>
        <dbReference type="SAM" id="MobiDB-lite"/>
    </source>
</evidence>
<dbReference type="AlphaFoldDB" id="A0A6J4PLS8"/>
<name>A0A6J4PLS8_9ACTN</name>